<accession>B9K9L9</accession>
<dbReference type="EMBL" id="CP000916">
    <property type="protein sequence ID" value="ACM23652.1"/>
    <property type="molecule type" value="Genomic_DNA"/>
</dbReference>
<evidence type="ECO:0000313" key="2">
    <source>
        <dbReference type="Proteomes" id="UP000000445"/>
    </source>
</evidence>
<sequence>MFEGLLWSLAKKKLIPKRKISRVHRKRKGVKRVVCVLFPLSQTFRSADEFIDNLMEVVREDLPFADLLVFPRLTGNLLMGVLPFKIEKFEKLEPFYVDLLRYISKNLDIPVISPGVETFRSVPDVLVVKNGEIQQRHAPDIGHLVVDLDDWRVAILKKEETLSSKSLRPLVEKDVFTFIHFELETEEKDWWNEKRGLWARSQSLEVFGIKLSPKGTFRGRSYKGKSYISAPIPLTPNLTGFLRQDGGVKMSADLELELLKERRHRIDTVKHILFRG</sequence>
<dbReference type="InterPro" id="IPR036526">
    <property type="entry name" value="C-N_Hydrolase_sf"/>
</dbReference>
<keyword evidence="2" id="KW-1185">Reference proteome</keyword>
<reference evidence="1 2" key="1">
    <citation type="journal article" date="2009" name="Biosci. Biotechnol. Biochem.">
        <title>WeGAS: a web-based microbial genome annotation system.</title>
        <authorList>
            <person name="Lee D."/>
            <person name="Seo H."/>
            <person name="Park C."/>
            <person name="Park K."/>
        </authorList>
    </citation>
    <scope>NUCLEOTIDE SEQUENCE [LARGE SCALE GENOMIC DNA]</scope>
    <source>
        <strain evidence="2">ATCC 49049 / DSM 4359 / NBRC 107923 / NS-E</strain>
    </source>
</reference>
<proteinExistence type="predicted"/>
<dbReference type="KEGG" id="tna:CTN_1476"/>
<name>B9K9L9_THENN</name>
<dbReference type="AlphaFoldDB" id="B9K9L9"/>
<protein>
    <submittedName>
        <fullName evidence="1">Uncharacterized protein</fullName>
    </submittedName>
</protein>
<evidence type="ECO:0000313" key="1">
    <source>
        <dbReference type="EMBL" id="ACM23652.1"/>
    </source>
</evidence>
<dbReference type="HOGENOM" id="CLU_1008094_0_0_0"/>
<dbReference type="Proteomes" id="UP000000445">
    <property type="component" value="Chromosome"/>
</dbReference>
<organism evidence="1 2">
    <name type="scientific">Thermotoga neapolitana (strain ATCC 49049 / DSM 4359 / NBRC 107923 / NS-E)</name>
    <dbReference type="NCBI Taxonomy" id="309803"/>
    <lineage>
        <taxon>Bacteria</taxon>
        <taxon>Thermotogati</taxon>
        <taxon>Thermotogota</taxon>
        <taxon>Thermotogae</taxon>
        <taxon>Thermotogales</taxon>
        <taxon>Thermotogaceae</taxon>
        <taxon>Thermotoga</taxon>
    </lineage>
</organism>
<dbReference type="SUPFAM" id="SSF56317">
    <property type="entry name" value="Carbon-nitrogen hydrolase"/>
    <property type="match status" value="1"/>
</dbReference>
<dbReference type="STRING" id="309803.CTN_1476"/>
<gene>
    <name evidence="1" type="ordered locus">CTN_1476</name>
</gene>
<dbReference type="RefSeq" id="WP_015919941.1">
    <property type="nucleotide sequence ID" value="NC_011978.1"/>
</dbReference>